<dbReference type="GO" id="GO:0043190">
    <property type="term" value="C:ATP-binding cassette (ABC) transporter complex"/>
    <property type="evidence" value="ECO:0007669"/>
    <property type="project" value="InterPro"/>
</dbReference>
<dbReference type="InterPro" id="IPR000914">
    <property type="entry name" value="SBP_5_dom"/>
</dbReference>
<protein>
    <submittedName>
        <fullName evidence="3">ABC transporter substrate-binding protein</fullName>
    </submittedName>
</protein>
<dbReference type="Pfam" id="PF00496">
    <property type="entry name" value="SBP_bac_5"/>
    <property type="match status" value="1"/>
</dbReference>
<dbReference type="GO" id="GO:0015833">
    <property type="term" value="P:peptide transport"/>
    <property type="evidence" value="ECO:0007669"/>
    <property type="project" value="TreeGrafter"/>
</dbReference>
<dbReference type="CDD" id="cd08490">
    <property type="entry name" value="PBP2_NikA_DppA_OppA_like_3"/>
    <property type="match status" value="1"/>
</dbReference>
<evidence type="ECO:0000313" key="4">
    <source>
        <dbReference type="Proteomes" id="UP000483261"/>
    </source>
</evidence>
<evidence type="ECO:0000259" key="2">
    <source>
        <dbReference type="Pfam" id="PF00496"/>
    </source>
</evidence>
<dbReference type="Gene3D" id="3.10.105.10">
    <property type="entry name" value="Dipeptide-binding Protein, Domain 3"/>
    <property type="match status" value="1"/>
</dbReference>
<keyword evidence="4" id="KW-1185">Reference proteome</keyword>
<dbReference type="PIRSF" id="PIRSF002741">
    <property type="entry name" value="MppA"/>
    <property type="match status" value="1"/>
</dbReference>
<feature type="chain" id="PRO_5026894247" evidence="1">
    <location>
        <begin position="29"/>
        <end position="513"/>
    </location>
</feature>
<reference evidence="3 4" key="1">
    <citation type="submission" date="2020-02" db="EMBL/GenBank/DDBJ databases">
        <title>Whole-genome analyses of novel actinobacteria.</title>
        <authorList>
            <person name="Sahin N."/>
        </authorList>
    </citation>
    <scope>NUCLEOTIDE SEQUENCE [LARGE SCALE GENOMIC DNA]</scope>
    <source>
        <strain evidence="3 4">KC13</strain>
    </source>
</reference>
<dbReference type="RefSeq" id="WP_165111446.1">
    <property type="nucleotide sequence ID" value="NZ_JAALAA010000010.1"/>
</dbReference>
<comment type="caution">
    <text evidence="3">The sequence shown here is derived from an EMBL/GenBank/DDBJ whole genome shotgun (WGS) entry which is preliminary data.</text>
</comment>
<dbReference type="InterPro" id="IPR030678">
    <property type="entry name" value="Peptide/Ni-bd"/>
</dbReference>
<proteinExistence type="predicted"/>
<evidence type="ECO:0000313" key="3">
    <source>
        <dbReference type="EMBL" id="NGN93711.1"/>
    </source>
</evidence>
<dbReference type="GO" id="GO:1904680">
    <property type="term" value="F:peptide transmembrane transporter activity"/>
    <property type="evidence" value="ECO:0007669"/>
    <property type="project" value="TreeGrafter"/>
</dbReference>
<evidence type="ECO:0000256" key="1">
    <source>
        <dbReference type="SAM" id="SignalP"/>
    </source>
</evidence>
<name>A0A6M1R4T3_9ACTN</name>
<feature type="signal peptide" evidence="1">
    <location>
        <begin position="1"/>
        <end position="28"/>
    </location>
</feature>
<dbReference type="GO" id="GO:0042597">
    <property type="term" value="C:periplasmic space"/>
    <property type="evidence" value="ECO:0007669"/>
    <property type="project" value="UniProtKB-ARBA"/>
</dbReference>
<dbReference type="PROSITE" id="PS51257">
    <property type="entry name" value="PROKAR_LIPOPROTEIN"/>
    <property type="match status" value="1"/>
</dbReference>
<dbReference type="PANTHER" id="PTHR30290:SF83">
    <property type="entry name" value="ABC TRANSPORTER SUBSTRATE-BINDING PROTEIN"/>
    <property type="match status" value="1"/>
</dbReference>
<dbReference type="AlphaFoldDB" id="A0A6M1R4T3"/>
<dbReference type="Proteomes" id="UP000483261">
    <property type="component" value="Unassembled WGS sequence"/>
</dbReference>
<keyword evidence="1" id="KW-0732">Signal</keyword>
<gene>
    <name evidence="3" type="ORF">G5C66_13280</name>
</gene>
<dbReference type="EMBL" id="JAALAA010000010">
    <property type="protein sequence ID" value="NGN93711.1"/>
    <property type="molecule type" value="Genomic_DNA"/>
</dbReference>
<organism evidence="3 4">
    <name type="scientific">Nocardioides turkmenicus</name>
    <dbReference type="NCBI Taxonomy" id="2711220"/>
    <lineage>
        <taxon>Bacteria</taxon>
        <taxon>Bacillati</taxon>
        <taxon>Actinomycetota</taxon>
        <taxon>Actinomycetes</taxon>
        <taxon>Propionibacteriales</taxon>
        <taxon>Nocardioidaceae</taxon>
        <taxon>Nocardioides</taxon>
    </lineage>
</organism>
<dbReference type="InterPro" id="IPR039424">
    <property type="entry name" value="SBP_5"/>
</dbReference>
<accession>A0A6M1R4T3</accession>
<feature type="domain" description="Solute-binding protein family 5" evidence="2">
    <location>
        <begin position="72"/>
        <end position="419"/>
    </location>
</feature>
<dbReference type="Gene3D" id="3.40.190.10">
    <property type="entry name" value="Periplasmic binding protein-like II"/>
    <property type="match status" value="1"/>
</dbReference>
<dbReference type="SUPFAM" id="SSF53850">
    <property type="entry name" value="Periplasmic binding protein-like II"/>
    <property type="match status" value="1"/>
</dbReference>
<sequence length="513" mass="54595">MNNRPHLRRAAALAAVALAVTACGSSQSADSDTLRIAGPFEIHSLEPSSDGYFFTRLHVTETLVTADVEGNLVPGLATTWSADEANKVWTFELADGVEFHDGKPMTPENVVAVLEKMAADAASPLADVGVETIRADGTSVVIELSEPNVSVPATLSHYSTGILAPSSYDAEGKVEKIVGTGPYEVAKVSLPSRIETVRVADWRGKEPEVEKVSFQAVGRAESRAVMATGGQADVVFGLEPAGRERVESTDGVDMESALQPRTILMKMNAADPALKDVRVRQAISMALDRESIAEAVLREKDIAATQLLTPTLADWDAELEPLTYDAEKAKALLAEAGWKTGADGTVAKDGRPLTLELLTYPDRPELPALATAIQAELKKVGVKVDVEVTNSSEVPAKHGDGSLQMALVAKSFALISDPLPTVADTFAKGGSDWGTMGWSDPAVDKAVAALMAGAEGEEAAEHRRTIVTSAQEQLPLVPVSWYRMNAAVSDRVEGFQIDALETSWRITDIELAE</sequence>
<dbReference type="PANTHER" id="PTHR30290">
    <property type="entry name" value="PERIPLASMIC BINDING COMPONENT OF ABC TRANSPORTER"/>
    <property type="match status" value="1"/>
</dbReference>